<evidence type="ECO:0000313" key="1">
    <source>
        <dbReference type="EMBL" id="SKB38944.1"/>
    </source>
</evidence>
<dbReference type="EMBL" id="FUYS01000002">
    <property type="protein sequence ID" value="SKB38944.1"/>
    <property type="molecule type" value="Genomic_DNA"/>
</dbReference>
<evidence type="ECO:0008006" key="3">
    <source>
        <dbReference type="Google" id="ProtNLM"/>
    </source>
</evidence>
<reference evidence="1 2" key="1">
    <citation type="submission" date="2017-02" db="EMBL/GenBank/DDBJ databases">
        <authorList>
            <person name="Peterson S.W."/>
        </authorList>
    </citation>
    <scope>NUCLEOTIDE SEQUENCE [LARGE SCALE GENOMIC DNA]</scope>
    <source>
        <strain evidence="1 2">DSM 22899</strain>
    </source>
</reference>
<keyword evidence="2" id="KW-1185">Reference proteome</keyword>
<accession>A0A1T5AVC9</accession>
<dbReference type="AlphaFoldDB" id="A0A1T5AVC9"/>
<dbReference type="Proteomes" id="UP000190541">
    <property type="component" value="Unassembled WGS sequence"/>
</dbReference>
<sequence>MKKSLFKLLVKLNNALLPKYAGKDPAMLTKAQRAILGYRYWVLINSL</sequence>
<gene>
    <name evidence="1" type="ORF">SAMN05660226_01087</name>
</gene>
<evidence type="ECO:0000313" key="2">
    <source>
        <dbReference type="Proteomes" id="UP000190541"/>
    </source>
</evidence>
<organism evidence="1 2">
    <name type="scientific">Parapedobacter luteus</name>
    <dbReference type="NCBI Taxonomy" id="623280"/>
    <lineage>
        <taxon>Bacteria</taxon>
        <taxon>Pseudomonadati</taxon>
        <taxon>Bacteroidota</taxon>
        <taxon>Sphingobacteriia</taxon>
        <taxon>Sphingobacteriales</taxon>
        <taxon>Sphingobacteriaceae</taxon>
        <taxon>Parapedobacter</taxon>
    </lineage>
</organism>
<protein>
    <recommendedName>
        <fullName evidence="3">SsrA-binding protein</fullName>
    </recommendedName>
</protein>
<name>A0A1T5AVC9_9SPHI</name>
<dbReference type="RefSeq" id="WP_176146105.1">
    <property type="nucleotide sequence ID" value="NZ_FUYS01000002.1"/>
</dbReference>
<proteinExistence type="predicted"/>